<dbReference type="CDD" id="cd00130">
    <property type="entry name" value="PAS"/>
    <property type="match status" value="1"/>
</dbReference>
<dbReference type="AlphaFoldDB" id="A0A2S9XEW4"/>
<feature type="domain" description="Response regulatory" evidence="6">
    <location>
        <begin position="523"/>
        <end position="640"/>
    </location>
</feature>
<dbReference type="InterPro" id="IPR036097">
    <property type="entry name" value="HisK_dim/P_sf"/>
</dbReference>
<dbReference type="InterPro" id="IPR004358">
    <property type="entry name" value="Sig_transdc_His_kin-like_C"/>
</dbReference>
<organism evidence="7 8">
    <name type="scientific">Enhygromyxa salina</name>
    <dbReference type="NCBI Taxonomy" id="215803"/>
    <lineage>
        <taxon>Bacteria</taxon>
        <taxon>Pseudomonadati</taxon>
        <taxon>Myxococcota</taxon>
        <taxon>Polyangia</taxon>
        <taxon>Nannocystales</taxon>
        <taxon>Nannocystaceae</taxon>
        <taxon>Enhygromyxa</taxon>
    </lineage>
</organism>
<dbReference type="PANTHER" id="PTHR43065">
    <property type="entry name" value="SENSOR HISTIDINE KINASE"/>
    <property type="match status" value="1"/>
</dbReference>
<dbReference type="InterPro" id="IPR005467">
    <property type="entry name" value="His_kinase_dom"/>
</dbReference>
<dbReference type="Gene3D" id="3.30.450.20">
    <property type="entry name" value="PAS domain"/>
    <property type="match status" value="1"/>
</dbReference>
<comment type="caution">
    <text evidence="7">The sequence shown here is derived from an EMBL/GenBank/DDBJ whole genome shotgun (WGS) entry which is preliminary data.</text>
</comment>
<dbReference type="InterPro" id="IPR036890">
    <property type="entry name" value="HATPase_C_sf"/>
</dbReference>
<dbReference type="PRINTS" id="PR00344">
    <property type="entry name" value="BCTRLSENSOR"/>
</dbReference>
<dbReference type="SUPFAM" id="SSF52172">
    <property type="entry name" value="CheY-like"/>
    <property type="match status" value="2"/>
</dbReference>
<dbReference type="Gene3D" id="3.30.565.10">
    <property type="entry name" value="Histidine kinase-like ATPase, C-terminal domain"/>
    <property type="match status" value="1"/>
</dbReference>
<dbReference type="Pfam" id="PF02518">
    <property type="entry name" value="HATPase_c"/>
    <property type="match status" value="1"/>
</dbReference>
<keyword evidence="8" id="KW-1185">Reference proteome</keyword>
<feature type="modified residue" description="4-aspartylphosphate" evidence="4">
    <location>
        <position position="574"/>
    </location>
</feature>
<dbReference type="PROSITE" id="PS50109">
    <property type="entry name" value="HIS_KIN"/>
    <property type="match status" value="1"/>
</dbReference>
<dbReference type="SMART" id="SM00448">
    <property type="entry name" value="REC"/>
    <property type="match status" value="2"/>
</dbReference>
<dbReference type="Pfam" id="PF08448">
    <property type="entry name" value="PAS_4"/>
    <property type="match status" value="1"/>
</dbReference>
<evidence type="ECO:0000256" key="2">
    <source>
        <dbReference type="ARBA" id="ARBA00012438"/>
    </source>
</evidence>
<evidence type="ECO:0000313" key="8">
    <source>
        <dbReference type="Proteomes" id="UP000237968"/>
    </source>
</evidence>
<name>A0A2S9XEW4_9BACT</name>
<dbReference type="InterPro" id="IPR011006">
    <property type="entry name" value="CheY-like_superfamily"/>
</dbReference>
<feature type="modified residue" description="4-aspartylphosphate" evidence="4">
    <location>
        <position position="443"/>
    </location>
</feature>
<dbReference type="SUPFAM" id="SSF55785">
    <property type="entry name" value="PYP-like sensor domain (PAS domain)"/>
    <property type="match status" value="1"/>
</dbReference>
<dbReference type="InterPro" id="IPR013656">
    <property type="entry name" value="PAS_4"/>
</dbReference>
<accession>A0A2S9XEW4</accession>
<keyword evidence="3 4" id="KW-0597">Phosphoprotein</keyword>
<feature type="domain" description="Histidine kinase" evidence="5">
    <location>
        <begin position="146"/>
        <end position="366"/>
    </location>
</feature>
<dbReference type="OrthoDB" id="5487437at2"/>
<dbReference type="EC" id="2.7.13.3" evidence="2"/>
<sequence>MLLSRLRRGLVEALPHSIAVVDGTGRIVLVNAAWRQFAQENGMPEIEWTSVNYWDVCRRADCADAVAALTAFDAIVAGSSSSYVLEYPCHTPAGVERWFELQAVPFETRGGRYILTQHRAITARRLLEIELGQAQKMEAVGRLASGVAHDFNNLLMGIAGTANVGLKRVEADSPLRYYFDEIKSAAVGGAAITKQLLAFGRKSSGARRRQKLDEIVLESEGMLRQLLGESIELEIRSACPDDAVMCVDGQIVQILMNLVVNARDAMTGGGAVTLATSSVELEVGSPLDLEPGCYCLLTVSDTGAGMDLGTRQRIFDPFFTTKGVGQGTGLGLSTVYGIVRSAGGLIRVISELGHGTTFEIYMPRFEPEPEPEPEAAVAETSRLGPVATGEETVLVVEDELMVRDALRDYLGGAGYRVLVATNGDEARRACRRVDGALDLVLTDMVLPGTSGAEVAREVRALAPEAAVMFMSAHPRQLLLASGRIEVGDVVLHKPFDEPVLLRAVRGVLDGPGPGVPGADGAGVVLVVDDDRMSRSALADLLEDAGHAVLQAETGDEALRRAIEAGSELEAVVTDFQLPDFDGDELVERLAERGLVPPVLYLSGCSYGDPAIVAALARPRTVFIQKPAEFDELVAELENLIAAD</sequence>
<dbReference type="GO" id="GO:0000155">
    <property type="term" value="F:phosphorelay sensor kinase activity"/>
    <property type="evidence" value="ECO:0007669"/>
    <property type="project" value="InterPro"/>
</dbReference>
<dbReference type="RefSeq" id="WP_106394749.1">
    <property type="nucleotide sequence ID" value="NZ_PVNK01000242.1"/>
</dbReference>
<evidence type="ECO:0000259" key="5">
    <source>
        <dbReference type="PROSITE" id="PS50109"/>
    </source>
</evidence>
<dbReference type="CDD" id="cd00156">
    <property type="entry name" value="REC"/>
    <property type="match status" value="2"/>
</dbReference>
<dbReference type="SUPFAM" id="SSF55874">
    <property type="entry name" value="ATPase domain of HSP90 chaperone/DNA topoisomerase II/histidine kinase"/>
    <property type="match status" value="1"/>
</dbReference>
<dbReference type="InterPro" id="IPR000014">
    <property type="entry name" value="PAS"/>
</dbReference>
<evidence type="ECO:0000259" key="6">
    <source>
        <dbReference type="PROSITE" id="PS50110"/>
    </source>
</evidence>
<dbReference type="PROSITE" id="PS50110">
    <property type="entry name" value="RESPONSE_REGULATORY"/>
    <property type="match status" value="2"/>
</dbReference>
<dbReference type="SUPFAM" id="SSF47384">
    <property type="entry name" value="Homodimeric domain of signal transducing histidine kinase"/>
    <property type="match status" value="1"/>
</dbReference>
<dbReference type="SMART" id="SM00388">
    <property type="entry name" value="HisKA"/>
    <property type="match status" value="1"/>
</dbReference>
<dbReference type="EMBL" id="PVNK01000242">
    <property type="protein sequence ID" value="PRP91402.1"/>
    <property type="molecule type" value="Genomic_DNA"/>
</dbReference>
<dbReference type="Pfam" id="PF00072">
    <property type="entry name" value="Response_reg"/>
    <property type="match status" value="2"/>
</dbReference>
<dbReference type="InterPro" id="IPR001789">
    <property type="entry name" value="Sig_transdc_resp-reg_receiver"/>
</dbReference>
<dbReference type="Gene3D" id="1.10.287.130">
    <property type="match status" value="1"/>
</dbReference>
<reference evidence="7 8" key="1">
    <citation type="submission" date="2018-03" db="EMBL/GenBank/DDBJ databases">
        <title>Draft Genome Sequences of the Obligatory Marine Myxobacteria Enhygromyxa salina SWB005.</title>
        <authorList>
            <person name="Poehlein A."/>
            <person name="Moghaddam J.A."/>
            <person name="Harms H."/>
            <person name="Alanjari M."/>
            <person name="Koenig G.M."/>
            <person name="Daniel R."/>
            <person name="Schaeberle T.F."/>
        </authorList>
    </citation>
    <scope>NUCLEOTIDE SEQUENCE [LARGE SCALE GENOMIC DNA]</scope>
    <source>
        <strain evidence="7 8">SWB005</strain>
    </source>
</reference>
<evidence type="ECO:0000313" key="7">
    <source>
        <dbReference type="EMBL" id="PRP91402.1"/>
    </source>
</evidence>
<evidence type="ECO:0000256" key="4">
    <source>
        <dbReference type="PROSITE-ProRule" id="PRU00169"/>
    </source>
</evidence>
<dbReference type="PANTHER" id="PTHR43065:SF42">
    <property type="entry name" value="TWO-COMPONENT SENSOR PPRA"/>
    <property type="match status" value="1"/>
</dbReference>
<dbReference type="InterPro" id="IPR035965">
    <property type="entry name" value="PAS-like_dom_sf"/>
</dbReference>
<feature type="domain" description="Response regulatory" evidence="6">
    <location>
        <begin position="392"/>
        <end position="508"/>
    </location>
</feature>
<gene>
    <name evidence="7" type="ORF">ENSA5_55190</name>
</gene>
<dbReference type="InterPro" id="IPR003661">
    <property type="entry name" value="HisK_dim/P_dom"/>
</dbReference>
<protein>
    <recommendedName>
        <fullName evidence="2">histidine kinase</fullName>
        <ecNumber evidence="2">2.7.13.3</ecNumber>
    </recommendedName>
</protein>
<dbReference type="Gene3D" id="3.40.50.2300">
    <property type="match status" value="2"/>
</dbReference>
<proteinExistence type="predicted"/>
<evidence type="ECO:0000256" key="1">
    <source>
        <dbReference type="ARBA" id="ARBA00000085"/>
    </source>
</evidence>
<evidence type="ECO:0000256" key="3">
    <source>
        <dbReference type="ARBA" id="ARBA00022553"/>
    </source>
</evidence>
<dbReference type="InterPro" id="IPR003594">
    <property type="entry name" value="HATPase_dom"/>
</dbReference>
<comment type="catalytic activity">
    <reaction evidence="1">
        <text>ATP + protein L-histidine = ADP + protein N-phospho-L-histidine.</text>
        <dbReference type="EC" id="2.7.13.3"/>
    </reaction>
</comment>
<dbReference type="Proteomes" id="UP000237968">
    <property type="component" value="Unassembled WGS sequence"/>
</dbReference>
<dbReference type="SMART" id="SM00387">
    <property type="entry name" value="HATPase_c"/>
    <property type="match status" value="1"/>
</dbReference>